<proteinExistence type="inferred from homology"/>
<dbReference type="Pfam" id="PF01541">
    <property type="entry name" value="GIY-YIG"/>
    <property type="match status" value="1"/>
</dbReference>
<evidence type="ECO:0000256" key="8">
    <source>
        <dbReference type="SAM" id="MobiDB-lite"/>
    </source>
</evidence>
<dbReference type="InterPro" id="IPR004791">
    <property type="entry name" value="UvrC"/>
</dbReference>
<dbReference type="SUPFAM" id="SSF46600">
    <property type="entry name" value="C-terminal UvrC-binding domain of UvrB"/>
    <property type="match status" value="1"/>
</dbReference>
<dbReference type="Proteomes" id="UP000010862">
    <property type="component" value="Chromosome 1"/>
</dbReference>
<gene>
    <name evidence="7 12" type="primary">uvrC</name>
    <name evidence="11" type="ordered locus">Prede_1460</name>
    <name evidence="12" type="ORF">HMPREF9136_1336</name>
</gene>
<evidence type="ECO:0000313" key="11">
    <source>
        <dbReference type="EMBL" id="AGB28773.1"/>
    </source>
</evidence>
<dbReference type="GO" id="GO:0003677">
    <property type="term" value="F:DNA binding"/>
    <property type="evidence" value="ECO:0007669"/>
    <property type="project" value="UniProtKB-UniRule"/>
</dbReference>
<evidence type="ECO:0000313" key="14">
    <source>
        <dbReference type="Proteomes" id="UP000010862"/>
    </source>
</evidence>
<dbReference type="SUPFAM" id="SSF47781">
    <property type="entry name" value="RuvA domain 2-like"/>
    <property type="match status" value="1"/>
</dbReference>
<comment type="subunit">
    <text evidence="7">Interacts with UvrB in an incision complex.</text>
</comment>
<keyword evidence="3 7" id="KW-0228">DNA excision</keyword>
<dbReference type="KEGG" id="pdt:Prede_1460"/>
<dbReference type="InterPro" id="IPR047296">
    <property type="entry name" value="GIY-YIG_UvrC_Cho"/>
</dbReference>
<dbReference type="RefSeq" id="WP_005845471.1">
    <property type="nucleotide sequence ID" value="NC_019960.1"/>
</dbReference>
<reference evidence="12 13" key="1">
    <citation type="submission" date="2011-04" db="EMBL/GenBank/DDBJ databases">
        <authorList>
            <person name="Muzny D."/>
            <person name="Qin X."/>
            <person name="Deng J."/>
            <person name="Jiang H."/>
            <person name="Liu Y."/>
            <person name="Qu J."/>
            <person name="Song X.-Z."/>
            <person name="Zhang L."/>
            <person name="Thornton R."/>
            <person name="Coyle M."/>
            <person name="Francisco L."/>
            <person name="Jackson L."/>
            <person name="Javaid M."/>
            <person name="Korchina V."/>
            <person name="Kovar C."/>
            <person name="Mata R."/>
            <person name="Mathew T."/>
            <person name="Ngo R."/>
            <person name="Nguyen L."/>
            <person name="Nguyen N."/>
            <person name="Okwuonu G."/>
            <person name="Ongeri F."/>
            <person name="Pham C."/>
            <person name="Simmons D."/>
            <person name="Wilczek-Boney K."/>
            <person name="Hale W."/>
            <person name="Jakkamsetti A."/>
            <person name="Pham P."/>
            <person name="Ruth R."/>
            <person name="San Lucas F."/>
            <person name="Warren J."/>
            <person name="Zhang J."/>
            <person name="Zhao Z."/>
            <person name="Zhou C."/>
            <person name="Zhu D."/>
            <person name="Lee S."/>
            <person name="Bess C."/>
            <person name="Blankenburg K."/>
            <person name="Forbes L."/>
            <person name="Fu Q."/>
            <person name="Gubbala S."/>
            <person name="Hirani K."/>
            <person name="Jayaseelan J.C."/>
            <person name="Lara F."/>
            <person name="Munidasa M."/>
            <person name="Palculict T."/>
            <person name="Patil S."/>
            <person name="Pu L.-L."/>
            <person name="Saada N."/>
            <person name="Tang L."/>
            <person name="Weissenberger G."/>
            <person name="Zhu Y."/>
            <person name="Hemphill L."/>
            <person name="Shang Y."/>
            <person name="Youmans B."/>
            <person name="Ayvaz T."/>
            <person name="Ross M."/>
            <person name="Santibanez J."/>
            <person name="Aqrawi P."/>
            <person name="Gross S."/>
            <person name="Joshi V."/>
            <person name="Fowler G."/>
            <person name="Nazareth L."/>
            <person name="Reid J."/>
            <person name="Worley K."/>
            <person name="Petrosino J."/>
            <person name="Highlander S."/>
            <person name="Gibbs R."/>
        </authorList>
    </citation>
    <scope>NUCLEOTIDE SEQUENCE [LARGE SCALE GENOMIC DNA]</scope>
    <source>
        <strain evidence="12 13">DSM 3688</strain>
    </source>
</reference>
<dbReference type="EMBL" id="AFPW01000019">
    <property type="protein sequence ID" value="EGQ14659.1"/>
    <property type="molecule type" value="Genomic_DNA"/>
</dbReference>
<dbReference type="HAMAP" id="MF_00203">
    <property type="entry name" value="UvrC"/>
    <property type="match status" value="1"/>
</dbReference>
<keyword evidence="1 7" id="KW-0963">Cytoplasm</keyword>
<dbReference type="CDD" id="cd10434">
    <property type="entry name" value="GIY-YIG_UvrC_Cho"/>
    <property type="match status" value="1"/>
</dbReference>
<evidence type="ECO:0000256" key="6">
    <source>
        <dbReference type="ARBA" id="ARBA00023236"/>
    </source>
</evidence>
<keyword evidence="2 7" id="KW-0227">DNA damage</keyword>
<evidence type="ECO:0000313" key="12">
    <source>
        <dbReference type="EMBL" id="EGQ14659.1"/>
    </source>
</evidence>
<dbReference type="FunFam" id="3.30.420.340:FF:000002">
    <property type="entry name" value="UvrABC system protein C"/>
    <property type="match status" value="1"/>
</dbReference>
<dbReference type="GO" id="GO:0009380">
    <property type="term" value="C:excinuclease repair complex"/>
    <property type="evidence" value="ECO:0007669"/>
    <property type="project" value="InterPro"/>
</dbReference>
<dbReference type="STRING" id="908937.Prede_1460"/>
<evidence type="ECO:0000256" key="3">
    <source>
        <dbReference type="ARBA" id="ARBA00022769"/>
    </source>
</evidence>
<accession>F9D3A8</accession>
<dbReference type="GO" id="GO:0009432">
    <property type="term" value="P:SOS response"/>
    <property type="evidence" value="ECO:0007669"/>
    <property type="project" value="UniProtKB-UniRule"/>
</dbReference>
<name>F9D3A8_PREDD</name>
<keyword evidence="12" id="KW-0378">Hydrolase</keyword>
<dbReference type="InterPro" id="IPR000305">
    <property type="entry name" value="GIY-YIG_endonuc"/>
</dbReference>
<dbReference type="eggNOG" id="COG0322">
    <property type="taxonomic scope" value="Bacteria"/>
</dbReference>
<evidence type="ECO:0000259" key="9">
    <source>
        <dbReference type="PROSITE" id="PS50164"/>
    </source>
</evidence>
<dbReference type="HOGENOM" id="CLU_014841_3_2_10"/>
<dbReference type="PATRIC" id="fig|908937.9.peg.1531"/>
<evidence type="ECO:0000256" key="5">
    <source>
        <dbReference type="ARBA" id="ARBA00023204"/>
    </source>
</evidence>
<dbReference type="SMART" id="SM00465">
    <property type="entry name" value="GIYc"/>
    <property type="match status" value="1"/>
</dbReference>
<dbReference type="InterPro" id="IPR035901">
    <property type="entry name" value="GIY-YIG_endonuc_sf"/>
</dbReference>
<dbReference type="InterPro" id="IPR010994">
    <property type="entry name" value="RuvA_2-like"/>
</dbReference>
<dbReference type="Gene3D" id="3.30.420.340">
    <property type="entry name" value="UvrC, RNAse H endonuclease domain"/>
    <property type="match status" value="1"/>
</dbReference>
<evidence type="ECO:0000256" key="4">
    <source>
        <dbReference type="ARBA" id="ARBA00022881"/>
    </source>
</evidence>
<dbReference type="PROSITE" id="PS50165">
    <property type="entry name" value="UVRC"/>
    <property type="match status" value="1"/>
</dbReference>
<dbReference type="GO" id="GO:0009381">
    <property type="term" value="F:excinuclease ABC activity"/>
    <property type="evidence" value="ECO:0007669"/>
    <property type="project" value="UniProtKB-UniRule"/>
</dbReference>
<dbReference type="InterPro" id="IPR050066">
    <property type="entry name" value="UvrABC_protein_C"/>
</dbReference>
<dbReference type="PANTHER" id="PTHR30562:SF1">
    <property type="entry name" value="UVRABC SYSTEM PROTEIN C"/>
    <property type="match status" value="1"/>
</dbReference>
<dbReference type="NCBIfam" id="TIGR00194">
    <property type="entry name" value="uvrC"/>
    <property type="match status" value="1"/>
</dbReference>
<dbReference type="GO" id="GO:0006289">
    <property type="term" value="P:nucleotide-excision repair"/>
    <property type="evidence" value="ECO:0007669"/>
    <property type="project" value="UniProtKB-UniRule"/>
</dbReference>
<feature type="region of interest" description="Disordered" evidence="8">
    <location>
        <begin position="614"/>
        <end position="637"/>
    </location>
</feature>
<comment type="subcellular location">
    <subcellularLocation>
        <location evidence="7">Cytoplasm</location>
    </subcellularLocation>
</comment>
<keyword evidence="5 7" id="KW-0234">DNA repair</keyword>
<keyword evidence="14" id="KW-1185">Reference proteome</keyword>
<dbReference type="InterPro" id="IPR038476">
    <property type="entry name" value="UvrC_RNase_H_dom_sf"/>
</dbReference>
<comment type="similarity">
    <text evidence="7">Belongs to the UvrC family.</text>
</comment>
<organism evidence="12 13">
    <name type="scientific">Prevotella dentalis (strain ATCC 49559 / DSM 3688 / JCM 13448 / NCTC 12043 / ES 2772)</name>
    <name type="common">Mitsuokella dentalis</name>
    <dbReference type="NCBI Taxonomy" id="908937"/>
    <lineage>
        <taxon>Bacteria</taxon>
        <taxon>Pseudomonadati</taxon>
        <taxon>Bacteroidota</taxon>
        <taxon>Bacteroidia</taxon>
        <taxon>Bacteroidales</taxon>
        <taxon>Prevotellaceae</taxon>
        <taxon>Prevotella</taxon>
    </lineage>
</organism>
<dbReference type="PROSITE" id="PS50164">
    <property type="entry name" value="GIY_YIG"/>
    <property type="match status" value="1"/>
</dbReference>
<dbReference type="Gene3D" id="1.10.150.20">
    <property type="entry name" value="5' to 3' exonuclease, C-terminal subdomain"/>
    <property type="match status" value="1"/>
</dbReference>
<dbReference type="AlphaFoldDB" id="F9D3A8"/>
<keyword evidence="4 7" id="KW-0267">Excision nuclease</keyword>
<dbReference type="GO" id="GO:0005737">
    <property type="term" value="C:cytoplasm"/>
    <property type="evidence" value="ECO:0007669"/>
    <property type="project" value="UniProtKB-SubCell"/>
</dbReference>
<dbReference type="Gene3D" id="3.40.1440.10">
    <property type="entry name" value="GIY-YIG endonuclease"/>
    <property type="match status" value="1"/>
</dbReference>
<evidence type="ECO:0000256" key="1">
    <source>
        <dbReference type="ARBA" id="ARBA00022490"/>
    </source>
</evidence>
<feature type="domain" description="GIY-YIG" evidence="9">
    <location>
        <begin position="22"/>
        <end position="100"/>
    </location>
</feature>
<sequence>MTKEENEKRLAYLKNIVQSMPELPGSYQFYDDEHTIIYVGKAKKLKSRVSTYFHKEVDRFKTKVLVSKIRDISYTVVNTEEDALLLENSLIKKYNPRYNVLLKDGKTYPSICITNEYFPRIFRTRNINKKTGTYFGPFPHVSAMANVLELIAKVFKPRSCRQPITREGVAEHRYKPCLEYHIHNCDGCCVGKQSYEDYQENMRQAREVLKGNTRQLSDWLYQRMMANARIMKFEEAERLKQRYLMLEDFVSKSEVVSHTIQDVDVFTITDDGLRKNAFINYIHVKNGTINQSFTYEYKRKLDESDEDLLIQAIPEIRNRFQSRAKEIIVPFEMEWKIKDADFFVPQRGDKKHLLELSLMNGKQYRFDRLKQAEKLNPEQKQTRLMKELQAKLRLPKMPYQIECFDNSNISGTDAVAGCIVYKGMKPSRKDYRKYNIKTVTGPDDYASMQEVVRRRYSRMMEEGTPLPDLIITDGGRGQMDVVREVVEGELGLQIPIAGLAKDDRHRTNELLYGWPPQTVGVDVKSELFHVLTQIQDEVHRYAITFHRDKRSKQALHSALDDIKGIGPVTKDMLLKHFKSVRNIKGAAVDEIATIIGPSKAQIVFDFFRREEEEEAKNEAKKHDEERIEVTIGQDRRI</sequence>
<comment type="function">
    <text evidence="7">The UvrABC repair system catalyzes the recognition and processing of DNA lesions. UvrC both incises the 5' and 3' sides of the lesion. The N-terminal half is responsible for the 3' incision and the C-terminal half is responsible for the 5' incision.</text>
</comment>
<dbReference type="SUPFAM" id="SSF82771">
    <property type="entry name" value="GIY-YIG endonuclease"/>
    <property type="match status" value="1"/>
</dbReference>
<reference evidence="11" key="2">
    <citation type="submission" date="2012-02" db="EMBL/GenBank/DDBJ databases">
        <title>Complete sequence of chromosome 1 of Prevotella dentalis DSM 3688.</title>
        <authorList>
            <consortium name="US DOE Joint Genome Institute (JGI-PGF)"/>
            <person name="Lucas S."/>
            <person name="Copeland A."/>
            <person name="Lapidus A."/>
            <person name="Glavina del Rio T."/>
            <person name="Dalin E."/>
            <person name="Tice H."/>
            <person name="Bruce D."/>
            <person name="Goodwin L."/>
            <person name="Pitluck S."/>
            <person name="Peters L."/>
            <person name="Mikhailova N."/>
            <person name="Chertkov O."/>
            <person name="Kyrpides N."/>
            <person name="Mavromatis K."/>
            <person name="Ivanova N."/>
            <person name="Brettin T."/>
            <person name="Detter J.C."/>
            <person name="Han C."/>
            <person name="Larimer F."/>
            <person name="Land M."/>
            <person name="Hauser L."/>
            <person name="Markowitz V."/>
            <person name="Cheng J.-F."/>
            <person name="Hugenholtz P."/>
            <person name="Woyke T."/>
            <person name="Wu D."/>
            <person name="Gronow S."/>
            <person name="Wellnitz S."/>
            <person name="Brambilla E."/>
            <person name="Klenk H.-P."/>
            <person name="Eisen J.A."/>
        </authorList>
    </citation>
    <scope>NUCLEOTIDE SEQUENCE [LARGE SCALE GENOMIC DNA]</scope>
    <source>
        <strain evidence="11">DSM 3688</strain>
    </source>
</reference>
<evidence type="ECO:0000256" key="2">
    <source>
        <dbReference type="ARBA" id="ARBA00022763"/>
    </source>
</evidence>
<feature type="domain" description="UvrC family homology region profile" evidence="10">
    <location>
        <begin position="249"/>
        <end position="486"/>
    </location>
</feature>
<dbReference type="FunFam" id="3.40.1440.10:FF:000001">
    <property type="entry name" value="UvrABC system protein C"/>
    <property type="match status" value="1"/>
</dbReference>
<dbReference type="Proteomes" id="UP000007820">
    <property type="component" value="Unassembled WGS sequence"/>
</dbReference>
<reference evidence="14" key="3">
    <citation type="submission" date="2012-02" db="EMBL/GenBank/DDBJ databases">
        <title>Complete sequence of chromosome 1 of Prevotella dentalis DSM 3688.</title>
        <authorList>
            <person name="Lucas S."/>
            <person name="Copeland A."/>
            <person name="Lapidus A."/>
            <person name="Glavina del Rio T."/>
            <person name="Dalin E."/>
            <person name="Tice H."/>
            <person name="Bruce D."/>
            <person name="Goodwin L."/>
            <person name="Pitluck S."/>
            <person name="Peters L."/>
            <person name="Mikhailova N."/>
            <person name="Chertkov O."/>
            <person name="Kyrpides N."/>
            <person name="Mavromatis K."/>
            <person name="Ivanova N."/>
            <person name="Brettin T."/>
            <person name="Detter J.C."/>
            <person name="Han C."/>
            <person name="Larimer F."/>
            <person name="Land M."/>
            <person name="Hauser L."/>
            <person name="Markowitz V."/>
            <person name="Cheng J.-F."/>
            <person name="Hugenholtz P."/>
            <person name="Woyke T."/>
            <person name="Wu D."/>
            <person name="Gronow S."/>
            <person name="Wellnitz S."/>
            <person name="Brambilla E."/>
            <person name="Klenk H.-P."/>
            <person name="Eisen J.A."/>
        </authorList>
    </citation>
    <scope>NUCLEOTIDE SEQUENCE [LARGE SCALE GENOMIC DNA]</scope>
    <source>
        <strain evidence="14">ATCC 49559 / DSM 3688 / JCM 13448 / NCTC 12043 / ES 2772</strain>
    </source>
</reference>
<evidence type="ECO:0000256" key="7">
    <source>
        <dbReference type="HAMAP-Rule" id="MF_00203"/>
    </source>
</evidence>
<dbReference type="Pfam" id="PF08459">
    <property type="entry name" value="UvrC_RNaseH_dom"/>
    <property type="match status" value="1"/>
</dbReference>
<dbReference type="Pfam" id="PF14520">
    <property type="entry name" value="HHH_5"/>
    <property type="match status" value="1"/>
</dbReference>
<dbReference type="EMBL" id="CP003368">
    <property type="protein sequence ID" value="AGB28773.1"/>
    <property type="molecule type" value="Genomic_DNA"/>
</dbReference>
<dbReference type="InterPro" id="IPR036876">
    <property type="entry name" value="UVR_dom_sf"/>
</dbReference>
<evidence type="ECO:0000313" key="13">
    <source>
        <dbReference type="Proteomes" id="UP000007820"/>
    </source>
</evidence>
<dbReference type="PANTHER" id="PTHR30562">
    <property type="entry name" value="UVRC/OXIDOREDUCTASE"/>
    <property type="match status" value="1"/>
</dbReference>
<keyword evidence="6 7" id="KW-0742">SOS response</keyword>
<dbReference type="Pfam" id="PF22920">
    <property type="entry name" value="UvrC_RNaseH"/>
    <property type="match status" value="1"/>
</dbReference>
<evidence type="ECO:0000259" key="10">
    <source>
        <dbReference type="PROSITE" id="PS50165"/>
    </source>
</evidence>
<dbReference type="OrthoDB" id="9804933at2"/>
<protein>
    <recommendedName>
        <fullName evidence="7">UvrABC system protein C</fullName>
        <shortName evidence="7">Protein UvrC</shortName>
    </recommendedName>
    <alternativeName>
        <fullName evidence="7">Excinuclease ABC subunit C</fullName>
    </alternativeName>
</protein>
<dbReference type="InterPro" id="IPR001162">
    <property type="entry name" value="UvrC_RNase_H_dom"/>
</dbReference>